<sequence>MQQHYEHYKAAGKAVANCNTKYQNLKAQYRQASLQNKPSLLVSAKEAAKELCNAALYCSEKRHDFLVQWKHTYGGLEGALAHIAEMETTNKIVIKTLEWLESEMDRVVQTELRAFNNYIPPGRPAA</sequence>
<name>A0A6A6UWC7_9PLEO</name>
<evidence type="ECO:0000313" key="2">
    <source>
        <dbReference type="Proteomes" id="UP000799440"/>
    </source>
</evidence>
<proteinExistence type="predicted"/>
<dbReference type="EMBL" id="MU006625">
    <property type="protein sequence ID" value="KAF2741786.1"/>
    <property type="molecule type" value="Genomic_DNA"/>
</dbReference>
<dbReference type="AlphaFoldDB" id="A0A6A6UWC7"/>
<reference evidence="1" key="1">
    <citation type="journal article" date="2020" name="Stud. Mycol.">
        <title>101 Dothideomycetes genomes: a test case for predicting lifestyles and emergence of pathogens.</title>
        <authorList>
            <person name="Haridas S."/>
            <person name="Albert R."/>
            <person name="Binder M."/>
            <person name="Bloem J."/>
            <person name="Labutti K."/>
            <person name="Salamov A."/>
            <person name="Andreopoulos B."/>
            <person name="Baker S."/>
            <person name="Barry K."/>
            <person name="Bills G."/>
            <person name="Bluhm B."/>
            <person name="Cannon C."/>
            <person name="Castanera R."/>
            <person name="Culley D."/>
            <person name="Daum C."/>
            <person name="Ezra D."/>
            <person name="Gonzalez J."/>
            <person name="Henrissat B."/>
            <person name="Kuo A."/>
            <person name="Liang C."/>
            <person name="Lipzen A."/>
            <person name="Lutzoni F."/>
            <person name="Magnuson J."/>
            <person name="Mondo S."/>
            <person name="Nolan M."/>
            <person name="Ohm R."/>
            <person name="Pangilinan J."/>
            <person name="Park H.-J."/>
            <person name="Ramirez L."/>
            <person name="Alfaro M."/>
            <person name="Sun H."/>
            <person name="Tritt A."/>
            <person name="Yoshinaga Y."/>
            <person name="Zwiers L.-H."/>
            <person name="Turgeon B."/>
            <person name="Goodwin S."/>
            <person name="Spatafora J."/>
            <person name="Crous P."/>
            <person name="Grigoriev I."/>
        </authorList>
    </citation>
    <scope>NUCLEOTIDE SEQUENCE</scope>
    <source>
        <strain evidence="1">CBS 119925</strain>
    </source>
</reference>
<gene>
    <name evidence="1" type="ORF">M011DRAFT_491108</name>
</gene>
<evidence type="ECO:0000313" key="1">
    <source>
        <dbReference type="EMBL" id="KAF2741786.1"/>
    </source>
</evidence>
<keyword evidence="2" id="KW-1185">Reference proteome</keyword>
<dbReference type="Proteomes" id="UP000799440">
    <property type="component" value="Unassembled WGS sequence"/>
</dbReference>
<accession>A0A6A6UWC7</accession>
<protein>
    <submittedName>
        <fullName evidence="1">Uncharacterized protein</fullName>
    </submittedName>
</protein>
<organism evidence="1 2">
    <name type="scientific">Sporormia fimetaria CBS 119925</name>
    <dbReference type="NCBI Taxonomy" id="1340428"/>
    <lineage>
        <taxon>Eukaryota</taxon>
        <taxon>Fungi</taxon>
        <taxon>Dikarya</taxon>
        <taxon>Ascomycota</taxon>
        <taxon>Pezizomycotina</taxon>
        <taxon>Dothideomycetes</taxon>
        <taxon>Pleosporomycetidae</taxon>
        <taxon>Pleosporales</taxon>
        <taxon>Sporormiaceae</taxon>
        <taxon>Sporormia</taxon>
    </lineage>
</organism>